<dbReference type="AlphaFoldDB" id="A0A3E4KCJ1"/>
<keyword evidence="1" id="KW-0732">Signal</keyword>
<evidence type="ECO:0000313" key="5">
    <source>
        <dbReference type="Proteomes" id="UP000483142"/>
    </source>
</evidence>
<name>A0A3E4KCJ1_PHOVU</name>
<dbReference type="Pfam" id="PF06082">
    <property type="entry name" value="YjbH"/>
    <property type="match status" value="1"/>
</dbReference>
<evidence type="ECO:0000313" key="3">
    <source>
        <dbReference type="EMBL" id="KAB6476666.1"/>
    </source>
</evidence>
<dbReference type="Proteomes" id="UP000483142">
    <property type="component" value="Unassembled WGS sequence"/>
</dbReference>
<accession>A0A3E4KCJ1</accession>
<sequence length="270" mass="31119">MRKILLILVGTLAYMSLYAQFTTGTTGLLNMPTAEMQRDKTFMFGGGFLEKHATPARWTYNTWNYYINITFFPWLEVAYDCTLHKAMKCDPVYGCGFWILSTYGKFVNQDRNFSVRLRLLKEGQWWKYMPAIVIGSNDVTTRPGDDSSTNFSNPKGTGNGFWSRYFIVATKHLAFKNMGELGVHLAYVYNRRKDYPLNGPAIGANFRFSLSPISFINKAVNNLNLMAEYDSKSINCGFEYSFWKDYINAVVELNRYKYFSGGLVFKLHLK</sequence>
<evidence type="ECO:0000256" key="1">
    <source>
        <dbReference type="SAM" id="SignalP"/>
    </source>
</evidence>
<gene>
    <name evidence="3" type="ORF">GAZ06_13025</name>
    <name evidence="2" type="ORF">GAZ09_14360</name>
</gene>
<comment type="caution">
    <text evidence="2">The sequence shown here is derived from an EMBL/GenBank/DDBJ whole genome shotgun (WGS) entry which is preliminary data.</text>
</comment>
<dbReference type="EMBL" id="WDBZ01000029">
    <property type="protein sequence ID" value="KAB6451285.1"/>
    <property type="molecule type" value="Genomic_DNA"/>
</dbReference>
<dbReference type="Proteomes" id="UP000468344">
    <property type="component" value="Unassembled WGS sequence"/>
</dbReference>
<feature type="signal peptide" evidence="1">
    <location>
        <begin position="1"/>
        <end position="21"/>
    </location>
</feature>
<evidence type="ECO:0000313" key="4">
    <source>
        <dbReference type="Proteomes" id="UP000468344"/>
    </source>
</evidence>
<evidence type="ECO:0000313" key="2">
    <source>
        <dbReference type="EMBL" id="KAB6451285.1"/>
    </source>
</evidence>
<reference evidence="4 5" key="1">
    <citation type="journal article" date="2019" name="Nat. Med.">
        <title>A library of human gut bacterial isolates paired with longitudinal multiomics data enables mechanistic microbiome research.</title>
        <authorList>
            <person name="Poyet M."/>
            <person name="Groussin M."/>
            <person name="Gibbons S.M."/>
            <person name="Avila-Pacheco J."/>
            <person name="Jiang X."/>
            <person name="Kearney S.M."/>
            <person name="Perrotta A.R."/>
            <person name="Berdy B."/>
            <person name="Zhao S."/>
            <person name="Lieberman T.D."/>
            <person name="Swanson P.K."/>
            <person name="Smith M."/>
            <person name="Roesemann S."/>
            <person name="Alexander J.E."/>
            <person name="Rich S.A."/>
            <person name="Livny J."/>
            <person name="Vlamakis H."/>
            <person name="Clish C."/>
            <person name="Bullock K."/>
            <person name="Deik A."/>
            <person name="Scott J."/>
            <person name="Pierce K.A."/>
            <person name="Xavier R.J."/>
            <person name="Alm E.J."/>
        </authorList>
    </citation>
    <scope>NUCLEOTIDE SEQUENCE [LARGE SCALE GENOMIC DNA]</scope>
    <source>
        <strain evidence="3 4">BIOML-A140</strain>
        <strain evidence="2 5">BIOML-A141</strain>
    </source>
</reference>
<dbReference type="InterPro" id="IPR010344">
    <property type="entry name" value="YbjH"/>
</dbReference>
<dbReference type="RefSeq" id="WP_117697676.1">
    <property type="nucleotide sequence ID" value="NZ_CAXTGH010000002.1"/>
</dbReference>
<proteinExistence type="predicted"/>
<protein>
    <submittedName>
        <fullName evidence="2">YjbH domain-containing protein</fullName>
    </submittedName>
</protein>
<dbReference type="EMBL" id="WDBY01000025">
    <property type="protein sequence ID" value="KAB6476666.1"/>
    <property type="molecule type" value="Genomic_DNA"/>
</dbReference>
<feature type="chain" id="PRO_5044080666" evidence="1">
    <location>
        <begin position="22"/>
        <end position="270"/>
    </location>
</feature>
<organism evidence="2 5">
    <name type="scientific">Phocaeicola vulgatus</name>
    <name type="common">Bacteroides vulgatus</name>
    <dbReference type="NCBI Taxonomy" id="821"/>
    <lineage>
        <taxon>Bacteria</taxon>
        <taxon>Pseudomonadati</taxon>
        <taxon>Bacteroidota</taxon>
        <taxon>Bacteroidia</taxon>
        <taxon>Bacteroidales</taxon>
        <taxon>Bacteroidaceae</taxon>
        <taxon>Phocaeicola</taxon>
    </lineage>
</organism>